<dbReference type="GO" id="GO:0016491">
    <property type="term" value="F:oxidoreductase activity"/>
    <property type="evidence" value="ECO:0007669"/>
    <property type="project" value="UniProtKB-KW"/>
</dbReference>
<evidence type="ECO:0000256" key="1">
    <source>
        <dbReference type="ARBA" id="ARBA00022714"/>
    </source>
</evidence>
<evidence type="ECO:0000313" key="7">
    <source>
        <dbReference type="EMBL" id="SNT09614.1"/>
    </source>
</evidence>
<evidence type="ECO:0000259" key="6">
    <source>
        <dbReference type="PROSITE" id="PS51085"/>
    </source>
</evidence>
<dbReference type="PROSITE" id="PS51085">
    <property type="entry name" value="2FE2S_FER_2"/>
    <property type="match status" value="1"/>
</dbReference>
<gene>
    <name evidence="7" type="ORF">SAMN06295912_1409</name>
</gene>
<protein>
    <submittedName>
        <fullName evidence="7">Isoquinoline 1-oxidoreductase, alpha subunit</fullName>
    </submittedName>
</protein>
<dbReference type="CDD" id="cd00207">
    <property type="entry name" value="fer2"/>
    <property type="match status" value="1"/>
</dbReference>
<dbReference type="Pfam" id="PF01799">
    <property type="entry name" value="Fer2_2"/>
    <property type="match status" value="1"/>
</dbReference>
<proteinExistence type="predicted"/>
<dbReference type="Pfam" id="PF00111">
    <property type="entry name" value="Fer2"/>
    <property type="match status" value="1"/>
</dbReference>
<dbReference type="SUPFAM" id="SSF47741">
    <property type="entry name" value="CO dehydrogenase ISP C-domain like"/>
    <property type="match status" value="1"/>
</dbReference>
<keyword evidence="5" id="KW-0411">Iron-sulfur</keyword>
<dbReference type="InterPro" id="IPR012675">
    <property type="entry name" value="Beta-grasp_dom_sf"/>
</dbReference>
<keyword evidence="2" id="KW-0479">Metal-binding</keyword>
<dbReference type="InterPro" id="IPR051452">
    <property type="entry name" value="Diverse_Oxidoreductases"/>
</dbReference>
<dbReference type="InterPro" id="IPR036010">
    <property type="entry name" value="2Fe-2S_ferredoxin-like_sf"/>
</dbReference>
<dbReference type="Gene3D" id="3.10.20.30">
    <property type="match status" value="1"/>
</dbReference>
<dbReference type="Proteomes" id="UP000198281">
    <property type="component" value="Unassembled WGS sequence"/>
</dbReference>
<feature type="domain" description="2Fe-2S ferredoxin-type" evidence="6">
    <location>
        <begin position="23"/>
        <end position="98"/>
    </location>
</feature>
<name>A0A239JXQ8_9SPHN</name>
<keyword evidence="3" id="KW-0560">Oxidoreductase</keyword>
<sequence length="174" mass="18414">MTLIAPSIKCASVWGAQPGYSQMAYNITVNGTARAVDVDEDTPLLWVIRDELGLTGTKFGCGAAMCGACTVHMDGQPLRSCSLPISAVSGEITTIEAVDGPEAKAVQQAWVARDVPQCGYCQSGQVMSAVALLREIPKPTDKDIDLAMNGNICRCATYVRIRAAIHDAAKLLEA</sequence>
<keyword evidence="4" id="KW-0408">Iron</keyword>
<dbReference type="PANTHER" id="PTHR44379">
    <property type="entry name" value="OXIDOREDUCTASE WITH IRON-SULFUR SUBUNIT"/>
    <property type="match status" value="1"/>
</dbReference>
<dbReference type="Gene3D" id="1.10.150.120">
    <property type="entry name" value="[2Fe-2S]-binding domain"/>
    <property type="match status" value="1"/>
</dbReference>
<organism evidence="7 8">
    <name type="scientific">Edaphosphingomonas laterariae</name>
    <dbReference type="NCBI Taxonomy" id="861865"/>
    <lineage>
        <taxon>Bacteria</taxon>
        <taxon>Pseudomonadati</taxon>
        <taxon>Pseudomonadota</taxon>
        <taxon>Alphaproteobacteria</taxon>
        <taxon>Sphingomonadales</taxon>
        <taxon>Rhizorhabdaceae</taxon>
        <taxon>Edaphosphingomonas</taxon>
    </lineage>
</organism>
<evidence type="ECO:0000256" key="3">
    <source>
        <dbReference type="ARBA" id="ARBA00023002"/>
    </source>
</evidence>
<dbReference type="PROSITE" id="PS00197">
    <property type="entry name" value="2FE2S_FER_1"/>
    <property type="match status" value="1"/>
</dbReference>
<dbReference type="EMBL" id="FZOS01000040">
    <property type="protein sequence ID" value="SNT09614.1"/>
    <property type="molecule type" value="Genomic_DNA"/>
</dbReference>
<evidence type="ECO:0000256" key="5">
    <source>
        <dbReference type="ARBA" id="ARBA00023014"/>
    </source>
</evidence>
<dbReference type="GO" id="GO:0046872">
    <property type="term" value="F:metal ion binding"/>
    <property type="evidence" value="ECO:0007669"/>
    <property type="project" value="UniProtKB-KW"/>
</dbReference>
<dbReference type="InterPro" id="IPR006058">
    <property type="entry name" value="2Fe2S_fd_BS"/>
</dbReference>
<dbReference type="AlphaFoldDB" id="A0A239JXQ8"/>
<dbReference type="InterPro" id="IPR036884">
    <property type="entry name" value="2Fe-2S-bd_dom_sf"/>
</dbReference>
<dbReference type="PANTHER" id="PTHR44379:SF2">
    <property type="entry name" value="BLR6218 PROTEIN"/>
    <property type="match status" value="1"/>
</dbReference>
<reference evidence="8" key="1">
    <citation type="submission" date="2017-06" db="EMBL/GenBank/DDBJ databases">
        <authorList>
            <person name="Varghese N."/>
            <person name="Submissions S."/>
        </authorList>
    </citation>
    <scope>NUCLEOTIDE SEQUENCE [LARGE SCALE GENOMIC DNA]</scope>
    <source>
        <strain evidence="8">LNB2</strain>
    </source>
</reference>
<dbReference type="SUPFAM" id="SSF54292">
    <property type="entry name" value="2Fe-2S ferredoxin-like"/>
    <property type="match status" value="1"/>
</dbReference>
<evidence type="ECO:0000256" key="4">
    <source>
        <dbReference type="ARBA" id="ARBA00023004"/>
    </source>
</evidence>
<evidence type="ECO:0000313" key="8">
    <source>
        <dbReference type="Proteomes" id="UP000198281"/>
    </source>
</evidence>
<dbReference type="InterPro" id="IPR001041">
    <property type="entry name" value="2Fe-2S_ferredoxin-type"/>
</dbReference>
<keyword evidence="8" id="KW-1185">Reference proteome</keyword>
<accession>A0A239JXQ8</accession>
<dbReference type="InterPro" id="IPR002888">
    <property type="entry name" value="2Fe-2S-bd"/>
</dbReference>
<dbReference type="FunFam" id="3.10.20.30:FF:000020">
    <property type="entry name" value="Xanthine dehydrogenase iron-sulfur subunit"/>
    <property type="match status" value="1"/>
</dbReference>
<evidence type="ECO:0000256" key="2">
    <source>
        <dbReference type="ARBA" id="ARBA00022723"/>
    </source>
</evidence>
<keyword evidence="1" id="KW-0001">2Fe-2S</keyword>
<dbReference type="GO" id="GO:0051537">
    <property type="term" value="F:2 iron, 2 sulfur cluster binding"/>
    <property type="evidence" value="ECO:0007669"/>
    <property type="project" value="UniProtKB-KW"/>
</dbReference>